<dbReference type="RefSeq" id="WP_138088721.1">
    <property type="nucleotide sequence ID" value="NZ_VAUV01000027.1"/>
</dbReference>
<accession>A0A5R8K9X6</accession>
<dbReference type="Gene3D" id="1.20.120.20">
    <property type="entry name" value="Apolipoprotein"/>
    <property type="match status" value="1"/>
</dbReference>
<gene>
    <name evidence="2" type="ORF">FEM03_23285</name>
</gene>
<evidence type="ECO:0008006" key="4">
    <source>
        <dbReference type="Google" id="ProtNLM"/>
    </source>
</evidence>
<evidence type="ECO:0000256" key="1">
    <source>
        <dbReference type="SAM" id="MobiDB-lite"/>
    </source>
</evidence>
<evidence type="ECO:0000313" key="2">
    <source>
        <dbReference type="EMBL" id="TLD68329.1"/>
    </source>
</evidence>
<organism evidence="2 3">
    <name type="scientific">Phragmitibacter flavus</name>
    <dbReference type="NCBI Taxonomy" id="2576071"/>
    <lineage>
        <taxon>Bacteria</taxon>
        <taxon>Pseudomonadati</taxon>
        <taxon>Verrucomicrobiota</taxon>
        <taxon>Verrucomicrobiia</taxon>
        <taxon>Verrucomicrobiales</taxon>
        <taxon>Verrucomicrobiaceae</taxon>
        <taxon>Phragmitibacter</taxon>
    </lineage>
</organism>
<comment type="caution">
    <text evidence="2">The sequence shown here is derived from an EMBL/GenBank/DDBJ whole genome shotgun (WGS) entry which is preliminary data.</text>
</comment>
<reference evidence="2 3" key="1">
    <citation type="submission" date="2019-05" db="EMBL/GenBank/DDBJ databases">
        <title>Verrucobacter flavum gen. nov., sp. nov. a new member of the family Verrucomicrobiaceae.</title>
        <authorList>
            <person name="Szuroczki S."/>
            <person name="Abbaszade G."/>
            <person name="Szabo A."/>
            <person name="Felfoldi T."/>
            <person name="Schumann P."/>
            <person name="Boka K."/>
            <person name="Keki Z."/>
            <person name="Toumi M."/>
            <person name="Toth E."/>
        </authorList>
    </citation>
    <scope>NUCLEOTIDE SEQUENCE [LARGE SCALE GENOMIC DNA]</scope>
    <source>
        <strain evidence="2 3">MG-N-17</strain>
    </source>
</reference>
<dbReference type="EMBL" id="VAUV01000027">
    <property type="protein sequence ID" value="TLD68329.1"/>
    <property type="molecule type" value="Genomic_DNA"/>
</dbReference>
<protein>
    <recommendedName>
        <fullName evidence="4">YtxH domain-containing protein</fullName>
    </recommendedName>
</protein>
<feature type="region of interest" description="Disordered" evidence="1">
    <location>
        <begin position="88"/>
        <end position="137"/>
    </location>
</feature>
<sequence length="137" mass="14801">MAKAKNPRVLHQNVQHYQESDGDILLMINGLRNIGARWPGSCTYTMTTSRLNTSNTSNPMKNTIFSGLLSTTLVFSAIAATSLMTSCERKPETVGEKIDDALDNRPAEPARDAAEDVGDAVKDAAEDTKDAVKDATN</sequence>
<keyword evidence="3" id="KW-1185">Reference proteome</keyword>
<dbReference type="AlphaFoldDB" id="A0A5R8K9X6"/>
<dbReference type="Proteomes" id="UP000306196">
    <property type="component" value="Unassembled WGS sequence"/>
</dbReference>
<evidence type="ECO:0000313" key="3">
    <source>
        <dbReference type="Proteomes" id="UP000306196"/>
    </source>
</evidence>
<name>A0A5R8K9X6_9BACT</name>
<proteinExistence type="predicted"/>